<protein>
    <submittedName>
        <fullName evidence="1">(rape) hypothetical protein</fullName>
    </submittedName>
</protein>
<reference evidence="1" key="1">
    <citation type="submission" date="2021-01" db="EMBL/GenBank/DDBJ databases">
        <authorList>
            <consortium name="Genoscope - CEA"/>
            <person name="William W."/>
        </authorList>
    </citation>
    <scope>NUCLEOTIDE SEQUENCE</scope>
</reference>
<dbReference type="AlphaFoldDB" id="A0A816K6X0"/>
<name>A0A816K6X0_BRANA</name>
<sequence length="61" mass="7265">MVYLYRVHMQNLRRKPENRSPDATCGPNLVYKRPFAGEFMKFCLERFKLGFGHLLTRVMSI</sequence>
<evidence type="ECO:0000313" key="1">
    <source>
        <dbReference type="EMBL" id="CAF1867915.1"/>
    </source>
</evidence>
<gene>
    <name evidence="1" type="ORF">DARMORV10_C04P65440.1</name>
</gene>
<proteinExistence type="predicted"/>
<dbReference type="Proteomes" id="UP001295469">
    <property type="component" value="Chromosome C04"/>
</dbReference>
<accession>A0A816K6X0</accession>
<organism evidence="1">
    <name type="scientific">Brassica napus</name>
    <name type="common">Rape</name>
    <dbReference type="NCBI Taxonomy" id="3708"/>
    <lineage>
        <taxon>Eukaryota</taxon>
        <taxon>Viridiplantae</taxon>
        <taxon>Streptophyta</taxon>
        <taxon>Embryophyta</taxon>
        <taxon>Tracheophyta</taxon>
        <taxon>Spermatophyta</taxon>
        <taxon>Magnoliopsida</taxon>
        <taxon>eudicotyledons</taxon>
        <taxon>Gunneridae</taxon>
        <taxon>Pentapetalae</taxon>
        <taxon>rosids</taxon>
        <taxon>malvids</taxon>
        <taxon>Brassicales</taxon>
        <taxon>Brassicaceae</taxon>
        <taxon>Brassiceae</taxon>
        <taxon>Brassica</taxon>
    </lineage>
</organism>
<dbReference type="EMBL" id="HG994368">
    <property type="protein sequence ID" value="CAF1867915.1"/>
    <property type="molecule type" value="Genomic_DNA"/>
</dbReference>